<evidence type="ECO:0000256" key="2">
    <source>
        <dbReference type="SAM" id="Coils"/>
    </source>
</evidence>
<proteinExistence type="inferred from homology"/>
<dbReference type="PANTHER" id="PTHR33215:SF12">
    <property type="entry name" value="TRANSPOSASE INSN FOR INSERTION SEQUENCE ELEMENT IS911A-RELATED"/>
    <property type="match status" value="1"/>
</dbReference>
<dbReference type="KEGG" id="spsw:Sps_02476"/>
<dbReference type="GO" id="GO:0003677">
    <property type="term" value="F:DNA binding"/>
    <property type="evidence" value="ECO:0007669"/>
    <property type="project" value="InterPro"/>
</dbReference>
<dbReference type="GO" id="GO:0006313">
    <property type="term" value="P:DNA transposition"/>
    <property type="evidence" value="ECO:0007669"/>
    <property type="project" value="InterPro"/>
</dbReference>
<dbReference type="Proteomes" id="UP000189545">
    <property type="component" value="Chromosome"/>
</dbReference>
<protein>
    <submittedName>
        <fullName evidence="3">Transposase</fullName>
    </submittedName>
</protein>
<dbReference type="PANTHER" id="PTHR33215">
    <property type="entry name" value="PROTEIN DISTAL ANTENNA"/>
    <property type="match status" value="1"/>
</dbReference>
<evidence type="ECO:0000313" key="4">
    <source>
        <dbReference type="EMBL" id="AQS37630.1"/>
    </source>
</evidence>
<sequence length="103" mass="11748">MTKKSRPTYSAEFRLEAAQLVVDQNYSVTEAAKVMGVSKSGMDKWVRQLKQERKGLSPKASPMTHEQIEIRELKKKIDRLEEHNTILKKATALLMSDSLNSSR</sequence>
<organism evidence="3 6">
    <name type="scientific">Shewanella psychrophila</name>
    <dbReference type="NCBI Taxonomy" id="225848"/>
    <lineage>
        <taxon>Bacteria</taxon>
        <taxon>Pseudomonadati</taxon>
        <taxon>Pseudomonadota</taxon>
        <taxon>Gammaproteobacteria</taxon>
        <taxon>Alteromonadales</taxon>
        <taxon>Shewanellaceae</taxon>
        <taxon>Shewanella</taxon>
    </lineage>
</organism>
<evidence type="ECO:0000256" key="1">
    <source>
        <dbReference type="ARBA" id="ARBA00009964"/>
    </source>
</evidence>
<dbReference type="STRING" id="225848.Sps_00544"/>
<dbReference type="SUPFAM" id="SSF46689">
    <property type="entry name" value="Homeodomain-like"/>
    <property type="match status" value="1"/>
</dbReference>
<feature type="coiled-coil region" evidence="2">
    <location>
        <begin position="63"/>
        <end position="90"/>
    </location>
</feature>
<dbReference type="EMBL" id="CP014782">
    <property type="protein sequence ID" value="AQS35742.1"/>
    <property type="molecule type" value="Genomic_DNA"/>
</dbReference>
<dbReference type="AlphaFoldDB" id="A0A1S6HJP6"/>
<evidence type="ECO:0000313" key="3">
    <source>
        <dbReference type="EMBL" id="AQS35742.1"/>
    </source>
</evidence>
<dbReference type="InterPro" id="IPR002514">
    <property type="entry name" value="Transposase_8"/>
</dbReference>
<dbReference type="KEGG" id="spsw:Sps_00544"/>
<dbReference type="EMBL" id="CP014782">
    <property type="protein sequence ID" value="AQS38617.1"/>
    <property type="molecule type" value="Genomic_DNA"/>
</dbReference>
<dbReference type="Pfam" id="PF01527">
    <property type="entry name" value="HTH_Tnp_1"/>
    <property type="match status" value="1"/>
</dbReference>
<reference evidence="3 6" key="1">
    <citation type="submission" date="2016-03" db="EMBL/GenBank/DDBJ databases">
        <title>Complete genome sequence of Shewanella psychrophila WP2, a deep sea bacterium isolated from west Pacific sediment.</title>
        <authorList>
            <person name="Xu G."/>
            <person name="Jian H."/>
        </authorList>
    </citation>
    <scope>NUCLEOTIDE SEQUENCE [LARGE SCALE GENOMIC DNA]</scope>
    <source>
        <strain evidence="3 6">WP2</strain>
    </source>
</reference>
<gene>
    <name evidence="3" type="ORF">Sps_00544</name>
    <name evidence="4" type="ORF">Sps_02476</name>
    <name evidence="5" type="ORF">Sps_03490</name>
</gene>
<name>A0A1S6HJP6_9GAMM</name>
<dbReference type="InterPro" id="IPR051839">
    <property type="entry name" value="RD_transcriptional_regulator"/>
</dbReference>
<accession>A0A1S6HJP6</accession>
<dbReference type="Gene3D" id="1.10.10.60">
    <property type="entry name" value="Homeodomain-like"/>
    <property type="match status" value="1"/>
</dbReference>
<dbReference type="GO" id="GO:0004803">
    <property type="term" value="F:transposase activity"/>
    <property type="evidence" value="ECO:0007669"/>
    <property type="project" value="InterPro"/>
</dbReference>
<comment type="similarity">
    <text evidence="1">Belongs to the transposase 8 family.</text>
</comment>
<evidence type="ECO:0000313" key="5">
    <source>
        <dbReference type="EMBL" id="AQS38617.1"/>
    </source>
</evidence>
<dbReference type="InterPro" id="IPR009057">
    <property type="entry name" value="Homeodomain-like_sf"/>
</dbReference>
<dbReference type="EMBL" id="CP014782">
    <property type="protein sequence ID" value="AQS37630.1"/>
    <property type="molecule type" value="Genomic_DNA"/>
</dbReference>
<keyword evidence="6" id="KW-1185">Reference proteome</keyword>
<dbReference type="KEGG" id="spsw:Sps_03490"/>
<keyword evidence="2" id="KW-0175">Coiled coil</keyword>
<evidence type="ECO:0000313" key="6">
    <source>
        <dbReference type="Proteomes" id="UP000189545"/>
    </source>
</evidence>